<feature type="compositionally biased region" description="Polar residues" evidence="1">
    <location>
        <begin position="1"/>
        <end position="10"/>
    </location>
</feature>
<evidence type="ECO:0000313" key="2">
    <source>
        <dbReference type="EMBL" id="KAJ4452185.1"/>
    </source>
</evidence>
<proteinExistence type="predicted"/>
<feature type="region of interest" description="Disordered" evidence="1">
    <location>
        <begin position="1"/>
        <end position="24"/>
    </location>
</feature>
<dbReference type="EMBL" id="JAJSOF020000001">
    <property type="protein sequence ID" value="KAJ4452185.1"/>
    <property type="molecule type" value="Genomic_DNA"/>
</dbReference>
<gene>
    <name evidence="2" type="ORF">ANN_03703</name>
</gene>
<reference evidence="2 3" key="1">
    <citation type="journal article" date="2022" name="Allergy">
        <title>Genome assembly and annotation of Periplaneta americana reveal a comprehensive cockroach allergen profile.</title>
        <authorList>
            <person name="Wang L."/>
            <person name="Xiong Q."/>
            <person name="Saelim N."/>
            <person name="Wang L."/>
            <person name="Nong W."/>
            <person name="Wan A.T."/>
            <person name="Shi M."/>
            <person name="Liu X."/>
            <person name="Cao Q."/>
            <person name="Hui J.H.L."/>
            <person name="Sookrung N."/>
            <person name="Leung T.F."/>
            <person name="Tungtrongchitr A."/>
            <person name="Tsui S.K.W."/>
        </authorList>
    </citation>
    <scope>NUCLEOTIDE SEQUENCE [LARGE SCALE GENOMIC DNA]</scope>
    <source>
        <strain evidence="2">PWHHKU_190912</strain>
    </source>
</reference>
<name>A0ABQ8TZS0_PERAM</name>
<keyword evidence="3" id="KW-1185">Reference proteome</keyword>
<protein>
    <submittedName>
        <fullName evidence="2">Uncharacterized protein</fullName>
    </submittedName>
</protein>
<evidence type="ECO:0000313" key="3">
    <source>
        <dbReference type="Proteomes" id="UP001148838"/>
    </source>
</evidence>
<sequence length="82" mass="8903">MAGLYPTSSVGRAAGYGLEGRGSIPGGDRIFLVAKLSERLRVRNSASHRRLDASLACETTGLEEAFRMVQTNAVRHSHMTEQ</sequence>
<organism evidence="2 3">
    <name type="scientific">Periplaneta americana</name>
    <name type="common">American cockroach</name>
    <name type="synonym">Blatta americana</name>
    <dbReference type="NCBI Taxonomy" id="6978"/>
    <lineage>
        <taxon>Eukaryota</taxon>
        <taxon>Metazoa</taxon>
        <taxon>Ecdysozoa</taxon>
        <taxon>Arthropoda</taxon>
        <taxon>Hexapoda</taxon>
        <taxon>Insecta</taxon>
        <taxon>Pterygota</taxon>
        <taxon>Neoptera</taxon>
        <taxon>Polyneoptera</taxon>
        <taxon>Dictyoptera</taxon>
        <taxon>Blattodea</taxon>
        <taxon>Blattoidea</taxon>
        <taxon>Blattidae</taxon>
        <taxon>Blattinae</taxon>
        <taxon>Periplaneta</taxon>
    </lineage>
</organism>
<evidence type="ECO:0000256" key="1">
    <source>
        <dbReference type="SAM" id="MobiDB-lite"/>
    </source>
</evidence>
<dbReference type="Proteomes" id="UP001148838">
    <property type="component" value="Unassembled WGS sequence"/>
</dbReference>
<accession>A0ABQ8TZS0</accession>
<comment type="caution">
    <text evidence="2">The sequence shown here is derived from an EMBL/GenBank/DDBJ whole genome shotgun (WGS) entry which is preliminary data.</text>
</comment>